<organism evidence="2 3">
    <name type="scientific">Hesseltinella vesiculosa</name>
    <dbReference type="NCBI Taxonomy" id="101127"/>
    <lineage>
        <taxon>Eukaryota</taxon>
        <taxon>Fungi</taxon>
        <taxon>Fungi incertae sedis</taxon>
        <taxon>Mucoromycota</taxon>
        <taxon>Mucoromycotina</taxon>
        <taxon>Mucoromycetes</taxon>
        <taxon>Mucorales</taxon>
        <taxon>Cunninghamellaceae</taxon>
        <taxon>Hesseltinella</taxon>
    </lineage>
</organism>
<sequence length="177" mass="18115">MNRFAASNDVGEKDSLVNPSEEVLINYDMKFHEAQLKVVGHYSLSSNPKTVHKSYQSSSRSTTTTAYQSSSSNTGYIAVFSSCGCGFTGSCGGGSSSGGGTFSVCGGGSGGGGGGGCGVVVEVAAVAEAAAAAAVVVVVDVRRTPPALYRFLPHHTKSPKHISIHPPSIFNSLLHMI</sequence>
<evidence type="ECO:0000313" key="3">
    <source>
        <dbReference type="Proteomes" id="UP000242146"/>
    </source>
</evidence>
<reference evidence="2 3" key="1">
    <citation type="submission" date="2016-07" db="EMBL/GenBank/DDBJ databases">
        <title>Pervasive Adenine N6-methylation of Active Genes in Fungi.</title>
        <authorList>
            <consortium name="DOE Joint Genome Institute"/>
            <person name="Mondo S.J."/>
            <person name="Dannebaum R.O."/>
            <person name="Kuo R.C."/>
            <person name="Labutti K."/>
            <person name="Haridas S."/>
            <person name="Kuo A."/>
            <person name="Salamov A."/>
            <person name="Ahrendt S.R."/>
            <person name="Lipzen A."/>
            <person name="Sullivan W."/>
            <person name="Andreopoulos W.B."/>
            <person name="Clum A."/>
            <person name="Lindquist E."/>
            <person name="Daum C."/>
            <person name="Ramamoorthy G.K."/>
            <person name="Gryganskyi A."/>
            <person name="Culley D."/>
            <person name="Magnuson J.K."/>
            <person name="James T.Y."/>
            <person name="O'Malley M.A."/>
            <person name="Stajich J.E."/>
            <person name="Spatafora J.W."/>
            <person name="Visel A."/>
            <person name="Grigoriev I.V."/>
        </authorList>
    </citation>
    <scope>NUCLEOTIDE SEQUENCE [LARGE SCALE GENOMIC DNA]</scope>
    <source>
        <strain evidence="2 3">NRRL 3301</strain>
    </source>
</reference>
<evidence type="ECO:0000313" key="2">
    <source>
        <dbReference type="EMBL" id="ORX52025.1"/>
    </source>
</evidence>
<dbReference type="EMBL" id="MCGT01000019">
    <property type="protein sequence ID" value="ORX52025.1"/>
    <property type="molecule type" value="Genomic_DNA"/>
</dbReference>
<accession>A0A1X2GEQ1</accession>
<comment type="caution">
    <text evidence="2">The sequence shown here is derived from an EMBL/GenBank/DDBJ whole genome shotgun (WGS) entry which is preliminary data.</text>
</comment>
<gene>
    <name evidence="2" type="ORF">DM01DRAFT_1066201</name>
</gene>
<dbReference type="AlphaFoldDB" id="A0A1X2GEQ1"/>
<name>A0A1X2GEQ1_9FUNG</name>
<keyword evidence="3" id="KW-1185">Reference proteome</keyword>
<feature type="region of interest" description="Disordered" evidence="1">
    <location>
        <begin position="47"/>
        <end position="69"/>
    </location>
</feature>
<evidence type="ECO:0000256" key="1">
    <source>
        <dbReference type="SAM" id="MobiDB-lite"/>
    </source>
</evidence>
<feature type="compositionally biased region" description="Low complexity" evidence="1">
    <location>
        <begin position="54"/>
        <end position="69"/>
    </location>
</feature>
<dbReference type="Proteomes" id="UP000242146">
    <property type="component" value="Unassembled WGS sequence"/>
</dbReference>
<protein>
    <submittedName>
        <fullName evidence="2">Uncharacterized protein</fullName>
    </submittedName>
</protein>
<proteinExistence type="predicted"/>